<evidence type="ECO:0000313" key="1">
    <source>
        <dbReference type="EMBL" id="GAB09628.1"/>
    </source>
</evidence>
<gene>
    <name evidence="1" type="ORF">GOARA_044_00020</name>
</gene>
<keyword evidence="2" id="KW-1185">Reference proteome</keyword>
<evidence type="ECO:0000313" key="2">
    <source>
        <dbReference type="Proteomes" id="UP000035088"/>
    </source>
</evidence>
<dbReference type="EMBL" id="BAEE01000044">
    <property type="protein sequence ID" value="GAB09628.1"/>
    <property type="molecule type" value="Genomic_DNA"/>
</dbReference>
<accession>G7H1A3</accession>
<dbReference type="Proteomes" id="UP000035088">
    <property type="component" value="Unassembled WGS sequence"/>
</dbReference>
<proteinExistence type="predicted"/>
<organism evidence="1 2">
    <name type="scientific">Gordonia araii NBRC 100433</name>
    <dbReference type="NCBI Taxonomy" id="1073574"/>
    <lineage>
        <taxon>Bacteria</taxon>
        <taxon>Bacillati</taxon>
        <taxon>Actinomycetota</taxon>
        <taxon>Actinomycetes</taxon>
        <taxon>Mycobacteriales</taxon>
        <taxon>Gordoniaceae</taxon>
        <taxon>Gordonia</taxon>
    </lineage>
</organism>
<reference evidence="1 2" key="1">
    <citation type="submission" date="2011-11" db="EMBL/GenBank/DDBJ databases">
        <title>Whole genome shotgun sequence of Gordonia araii NBRC 100433.</title>
        <authorList>
            <person name="Yoshida Y."/>
            <person name="Hosoyama A."/>
            <person name="Tsuchikane K."/>
            <person name="Katsumata H."/>
            <person name="Yamazaki S."/>
            <person name="Fujita N."/>
        </authorList>
    </citation>
    <scope>NUCLEOTIDE SEQUENCE [LARGE SCALE GENOMIC DNA]</scope>
    <source>
        <strain evidence="1 2">NBRC 100433</strain>
    </source>
</reference>
<protein>
    <submittedName>
        <fullName evidence="1">Uncharacterized protein</fullName>
    </submittedName>
</protein>
<sequence length="173" mass="18418">MTHNLFDEVATKAAQLLPDARFETIEDVASVPAHLPTQPLDGWHDWPTPSDFGALRVLYQPPAEAAGFAPNITFTALHVETQNIDVADLIAIVDLSFSLTGAITVTNRHTRVVGSATRINTLASSALGRTPLRIISCHYASTSGSGGQIYGSTATVPKGHPLDSLPLILKPIE</sequence>
<comment type="caution">
    <text evidence="1">The sequence shown here is derived from an EMBL/GenBank/DDBJ whole genome shotgun (WGS) entry which is preliminary data.</text>
</comment>
<name>G7H1A3_9ACTN</name>
<dbReference type="AlphaFoldDB" id="G7H1A3"/>